<evidence type="ECO:0000313" key="1">
    <source>
        <dbReference type="EMBL" id="MBB3968310.1"/>
    </source>
</evidence>
<proteinExistence type="predicted"/>
<comment type="caution">
    <text evidence="1">The sequence shown here is derived from an EMBL/GenBank/DDBJ whole genome shotgun (WGS) entry which is preliminary data.</text>
</comment>
<dbReference type="Proteomes" id="UP000583101">
    <property type="component" value="Unassembled WGS sequence"/>
</dbReference>
<protein>
    <submittedName>
        <fullName evidence="1">Uncharacterized protein</fullName>
    </submittedName>
</protein>
<reference evidence="1 2" key="1">
    <citation type="submission" date="2020-08" db="EMBL/GenBank/DDBJ databases">
        <title>Genomic Encyclopedia of Type Strains, Phase IV (KMG-IV): sequencing the most valuable type-strain genomes for metagenomic binning, comparative biology and taxonomic classification.</title>
        <authorList>
            <person name="Goeker M."/>
        </authorList>
    </citation>
    <scope>NUCLEOTIDE SEQUENCE [LARGE SCALE GENOMIC DNA]</scope>
    <source>
        <strain evidence="1 2">DSM 100995</strain>
    </source>
</reference>
<dbReference type="EMBL" id="JACIEG010000001">
    <property type="protein sequence ID" value="MBB3968310.1"/>
    <property type="molecule type" value="Genomic_DNA"/>
</dbReference>
<name>A0ABR6I5L0_9SPHI</name>
<keyword evidence="2" id="KW-1185">Reference proteome</keyword>
<accession>A0ABR6I5L0</accession>
<gene>
    <name evidence="1" type="ORF">GGR35_000896</name>
</gene>
<organism evidence="1 2">
    <name type="scientific">Mucilaginibacter phyllosphaerae</name>
    <dbReference type="NCBI Taxonomy" id="1812349"/>
    <lineage>
        <taxon>Bacteria</taxon>
        <taxon>Pseudomonadati</taxon>
        <taxon>Bacteroidota</taxon>
        <taxon>Sphingobacteriia</taxon>
        <taxon>Sphingobacteriales</taxon>
        <taxon>Sphingobacteriaceae</taxon>
        <taxon>Mucilaginibacter</taxon>
    </lineage>
</organism>
<evidence type="ECO:0000313" key="2">
    <source>
        <dbReference type="Proteomes" id="UP000583101"/>
    </source>
</evidence>
<sequence>MQLLIKTLSALPDSVTSCKNITGNVVIDTLKVTDVALKHEITNANGQLKVE</sequence>